<evidence type="ECO:0000256" key="1">
    <source>
        <dbReference type="SAM" id="MobiDB-lite"/>
    </source>
</evidence>
<accession>A0AAV0VLP1</accession>
<proteinExistence type="predicted"/>
<dbReference type="EMBL" id="CARXXK010000001">
    <property type="protein sequence ID" value="CAI6345171.1"/>
    <property type="molecule type" value="Genomic_DNA"/>
</dbReference>
<dbReference type="Proteomes" id="UP001160148">
    <property type="component" value="Unassembled WGS sequence"/>
</dbReference>
<feature type="compositionally biased region" description="Polar residues" evidence="1">
    <location>
        <begin position="17"/>
        <end position="27"/>
    </location>
</feature>
<comment type="caution">
    <text evidence="2">The sequence shown here is derived from an EMBL/GenBank/DDBJ whole genome shotgun (WGS) entry which is preliminary data.</text>
</comment>
<keyword evidence="3" id="KW-1185">Reference proteome</keyword>
<gene>
    <name evidence="2" type="ORF">MEUPH1_LOCUS2213</name>
</gene>
<organism evidence="2 3">
    <name type="scientific">Macrosiphum euphorbiae</name>
    <name type="common">potato aphid</name>
    <dbReference type="NCBI Taxonomy" id="13131"/>
    <lineage>
        <taxon>Eukaryota</taxon>
        <taxon>Metazoa</taxon>
        <taxon>Ecdysozoa</taxon>
        <taxon>Arthropoda</taxon>
        <taxon>Hexapoda</taxon>
        <taxon>Insecta</taxon>
        <taxon>Pterygota</taxon>
        <taxon>Neoptera</taxon>
        <taxon>Paraneoptera</taxon>
        <taxon>Hemiptera</taxon>
        <taxon>Sternorrhyncha</taxon>
        <taxon>Aphidomorpha</taxon>
        <taxon>Aphidoidea</taxon>
        <taxon>Aphididae</taxon>
        <taxon>Macrosiphini</taxon>
        <taxon>Macrosiphum</taxon>
    </lineage>
</organism>
<reference evidence="2 3" key="1">
    <citation type="submission" date="2023-01" db="EMBL/GenBank/DDBJ databases">
        <authorList>
            <person name="Whitehead M."/>
        </authorList>
    </citation>
    <scope>NUCLEOTIDE SEQUENCE [LARGE SCALE GENOMIC DNA]</scope>
</reference>
<evidence type="ECO:0000313" key="2">
    <source>
        <dbReference type="EMBL" id="CAI6345171.1"/>
    </source>
</evidence>
<evidence type="ECO:0000313" key="3">
    <source>
        <dbReference type="Proteomes" id="UP001160148"/>
    </source>
</evidence>
<name>A0AAV0VLP1_9HEMI</name>
<sequence length="110" mass="11883">MYLYAKRATHTREQRTTHTNNAPHKTQTRLNLLPSADCPPLVDTELTSVSSTVVEERARSSNENKHGTDCCAAVSVANLIAETAAAAAAACDVCGPRRRRTNVFPTTDVS</sequence>
<dbReference type="AlphaFoldDB" id="A0AAV0VLP1"/>
<feature type="region of interest" description="Disordered" evidence="1">
    <location>
        <begin position="1"/>
        <end position="27"/>
    </location>
</feature>
<protein>
    <submittedName>
        <fullName evidence="2">Uncharacterized protein</fullName>
    </submittedName>
</protein>